<name>A0ABR2GXE2_9EUKA</name>
<dbReference type="Gene3D" id="2.60.120.260">
    <property type="entry name" value="Galactose-binding domain-like"/>
    <property type="match status" value="1"/>
</dbReference>
<comment type="caution">
    <text evidence="1">The sequence shown here is derived from an EMBL/GenBank/DDBJ whole genome shotgun (WGS) entry which is preliminary data.</text>
</comment>
<keyword evidence="2" id="KW-1185">Reference proteome</keyword>
<gene>
    <name evidence="1" type="ORF">M9Y10_035744</name>
</gene>
<sequence>MSNIMQAKLDTSCILTIPFQIYEKDFTFIVNGEEFKTNRLIASLISPKISKMQTNDPTISQFTIETQNKGNFQPFLNLINFQQNHFQLEDIPFIEEVVGILGSDYLSFVHPESQSEITTDNVFDKIIKHISYPNVNSQLIQEDIELIASLFYQINQDMLIEKFEILNIDVIRRILTSPQLMLKSEDQLVSIINELYLKDPDFSVLYEYVNFEYISEVKMFEFLSIFNIDDLTNSTWKKISNRLLKKVLTIESIKGNRYFDVVNNVDQFIIQIPSKGDNQFDGIIRFIGSQNDSNYIEITSSPFQKDCNPKNAIMYNDIEKGFSSSNDNAFICFNFKRYRAIPTSYTIRSWNSSPDSSHPKGWVIEGSNDNNEFEILDEQHDCSLLNGNSLVCTFTIDNPQHKKYQYLRMRSTQSDWFNSNDLDINSIEFNGGLIIL</sequence>
<dbReference type="SUPFAM" id="SSF49785">
    <property type="entry name" value="Galactose-binding domain-like"/>
    <property type="match status" value="1"/>
</dbReference>
<reference evidence="1 2" key="1">
    <citation type="submission" date="2024-04" db="EMBL/GenBank/DDBJ databases">
        <title>Tritrichomonas musculus Genome.</title>
        <authorList>
            <person name="Alves-Ferreira E."/>
            <person name="Grigg M."/>
            <person name="Lorenzi H."/>
            <person name="Galac M."/>
        </authorList>
    </citation>
    <scope>NUCLEOTIDE SEQUENCE [LARGE SCALE GENOMIC DNA]</scope>
    <source>
        <strain evidence="1 2">EAF2021</strain>
    </source>
</reference>
<dbReference type="EMBL" id="JAPFFF010000056">
    <property type="protein sequence ID" value="KAK8838321.1"/>
    <property type="molecule type" value="Genomic_DNA"/>
</dbReference>
<evidence type="ECO:0008006" key="3">
    <source>
        <dbReference type="Google" id="ProtNLM"/>
    </source>
</evidence>
<dbReference type="InterPro" id="IPR008979">
    <property type="entry name" value="Galactose-bd-like_sf"/>
</dbReference>
<evidence type="ECO:0000313" key="1">
    <source>
        <dbReference type="EMBL" id="KAK8838321.1"/>
    </source>
</evidence>
<accession>A0ABR2GXE2</accession>
<protein>
    <recommendedName>
        <fullName evidence="3">BTB domain-containing protein</fullName>
    </recommendedName>
</protein>
<dbReference type="Proteomes" id="UP001470230">
    <property type="component" value="Unassembled WGS sequence"/>
</dbReference>
<evidence type="ECO:0000313" key="2">
    <source>
        <dbReference type="Proteomes" id="UP001470230"/>
    </source>
</evidence>
<proteinExistence type="predicted"/>
<organism evidence="1 2">
    <name type="scientific">Tritrichomonas musculus</name>
    <dbReference type="NCBI Taxonomy" id="1915356"/>
    <lineage>
        <taxon>Eukaryota</taxon>
        <taxon>Metamonada</taxon>
        <taxon>Parabasalia</taxon>
        <taxon>Tritrichomonadida</taxon>
        <taxon>Tritrichomonadidae</taxon>
        <taxon>Tritrichomonas</taxon>
    </lineage>
</organism>